<evidence type="ECO:0000313" key="3">
    <source>
        <dbReference type="EMBL" id="CAB4202810.1"/>
    </source>
</evidence>
<evidence type="ECO:0000256" key="1">
    <source>
        <dbReference type="SAM" id="Phobius"/>
    </source>
</evidence>
<keyword evidence="1" id="KW-1133">Transmembrane helix</keyword>
<protein>
    <submittedName>
        <fullName evidence="2">Uncharacterized protein</fullName>
    </submittedName>
</protein>
<gene>
    <name evidence="3" type="ORF">UFOVP1373_42</name>
    <name evidence="2" type="ORF">UFOVP941_47</name>
</gene>
<reference evidence="2" key="1">
    <citation type="submission" date="2020-05" db="EMBL/GenBank/DDBJ databases">
        <authorList>
            <person name="Chiriac C."/>
            <person name="Salcher M."/>
            <person name="Ghai R."/>
            <person name="Kavagutti S V."/>
        </authorList>
    </citation>
    <scope>NUCLEOTIDE SEQUENCE</scope>
</reference>
<dbReference type="EMBL" id="LR797315">
    <property type="protein sequence ID" value="CAB4202810.1"/>
    <property type="molecule type" value="Genomic_DNA"/>
</dbReference>
<organism evidence="2">
    <name type="scientific">uncultured Caudovirales phage</name>
    <dbReference type="NCBI Taxonomy" id="2100421"/>
    <lineage>
        <taxon>Viruses</taxon>
        <taxon>Duplodnaviria</taxon>
        <taxon>Heunggongvirae</taxon>
        <taxon>Uroviricota</taxon>
        <taxon>Caudoviricetes</taxon>
        <taxon>Peduoviridae</taxon>
        <taxon>Maltschvirus</taxon>
        <taxon>Maltschvirus maltsch</taxon>
    </lineage>
</organism>
<name>A0A6J5PVJ1_9CAUD</name>
<feature type="transmembrane region" description="Helical" evidence="1">
    <location>
        <begin position="12"/>
        <end position="34"/>
    </location>
</feature>
<accession>A0A6J5PVJ1</accession>
<keyword evidence="1" id="KW-0472">Membrane</keyword>
<sequence>MKKPTKSQAQFEIIICVAFLMGSYIAVSIFNLIINLF</sequence>
<evidence type="ECO:0000313" key="2">
    <source>
        <dbReference type="EMBL" id="CAB4173078.1"/>
    </source>
</evidence>
<dbReference type="EMBL" id="LR796898">
    <property type="protein sequence ID" value="CAB4173078.1"/>
    <property type="molecule type" value="Genomic_DNA"/>
</dbReference>
<keyword evidence="1" id="KW-0812">Transmembrane</keyword>
<proteinExistence type="predicted"/>